<accession>A0ABY7QBT0</accession>
<dbReference type="InterPro" id="IPR036689">
    <property type="entry name" value="ESAT-6-like_sf"/>
</dbReference>
<evidence type="ECO:0008006" key="3">
    <source>
        <dbReference type="Google" id="ProtNLM"/>
    </source>
</evidence>
<proteinExistence type="predicted"/>
<dbReference type="SUPFAM" id="SSF140453">
    <property type="entry name" value="EsxAB dimer-like"/>
    <property type="match status" value="1"/>
</dbReference>
<evidence type="ECO:0000313" key="1">
    <source>
        <dbReference type="EMBL" id="WBP89571.1"/>
    </source>
</evidence>
<evidence type="ECO:0000313" key="2">
    <source>
        <dbReference type="Proteomes" id="UP001212821"/>
    </source>
</evidence>
<gene>
    <name evidence="1" type="ORF">O1G21_29505</name>
</gene>
<keyword evidence="2" id="KW-1185">Reference proteome</keyword>
<protein>
    <recommendedName>
        <fullName evidence="3">WXG100 family type VII secretion target</fullName>
    </recommendedName>
</protein>
<dbReference type="Proteomes" id="UP001212821">
    <property type="component" value="Chromosome"/>
</dbReference>
<reference evidence="2" key="1">
    <citation type="submission" date="2022-12" db="EMBL/GenBank/DDBJ databases">
        <authorList>
            <person name="Mo P."/>
        </authorList>
    </citation>
    <scope>NUCLEOTIDE SEQUENCE [LARGE SCALE GENOMIC DNA]</scope>
    <source>
        <strain evidence="2">HUAS 3-15</strain>
    </source>
</reference>
<sequence length="153" mass="16152">MTDLDFERKMNPWLFDKSGNLTEDAKKQFPDLAAAAAGAASPGWEPTPTHVSAAGTTVRVSPDALRKASGNASTLNTNFDKACKEVWKDQPGATQGMSKSWKIVGALSTAQDVWAAQAQATGGLLGRIASVLSINAEQYAQTDQANANNFPTP</sequence>
<dbReference type="RefSeq" id="WP_270147951.1">
    <property type="nucleotide sequence ID" value="NZ_CP115450.1"/>
</dbReference>
<name>A0ABY7QBT0_9ACTN</name>
<organism evidence="1 2">
    <name type="scientific">Kitasatospora cathayae</name>
    <dbReference type="NCBI Taxonomy" id="3004092"/>
    <lineage>
        <taxon>Bacteria</taxon>
        <taxon>Bacillati</taxon>
        <taxon>Actinomycetota</taxon>
        <taxon>Actinomycetes</taxon>
        <taxon>Kitasatosporales</taxon>
        <taxon>Streptomycetaceae</taxon>
        <taxon>Kitasatospora</taxon>
    </lineage>
</organism>
<dbReference type="EMBL" id="CP115450">
    <property type="protein sequence ID" value="WBP89571.1"/>
    <property type="molecule type" value="Genomic_DNA"/>
</dbReference>